<feature type="compositionally biased region" description="Low complexity" evidence="1">
    <location>
        <begin position="500"/>
        <end position="510"/>
    </location>
</feature>
<feature type="compositionally biased region" description="Polar residues" evidence="1">
    <location>
        <begin position="511"/>
        <end position="524"/>
    </location>
</feature>
<sequence length="579" mass="63371">MEDAITMVGGLKTANVDYFGVFDGHSGDSASKFASKKLHTFIEKRLTSKESDIPTLLKLAFKDCQEAMKEAKVDAGTTVVIALIVGNELYIANCGDSRAVLVQGLQAHTITVDHKPSNESERKRIEAIPGGYVHNGRVIGKLAVSRSLGDFSSNPYVSFEPDIFGPFLWNDYSMLILACDGVWDVTSDKEAARIASKGVDPQDSAMKIREDAYKKSTKDNISVVIVWFPMHNVAISEESTSESEESSETSEEEESESEEDVASPRGPAKEGLPVALPKQPSTQQPPGVPRLVMSPRPNQPPTPRHRNSLPKPIKPNNSSGQTTPRQGAPASPRQMLQAKPYTPRQAGPPTPRQNAPPTPRQNAPPTPRQNAPPTPRGVPIQNSPPSPRQANNSPRQMKQSSRNTLPPQKHIPTLTPRSANPPETQPNIDPPGLSWAQIVTKNSPRGTNTPPNPQTAVSKSPRGSDQILNPSRMTTSQRNLKVENPRQQQEIPVLPSQKASSSRIGNSSNSAPKRTQSWTLSPNEIPQWKHEQLKREEKWHEREEKEKSKKALEIQKIAARASKSGNPSVSAKNLASNIQ</sequence>
<evidence type="ECO:0000256" key="1">
    <source>
        <dbReference type="SAM" id="MobiDB-lite"/>
    </source>
</evidence>
<dbReference type="InterPro" id="IPR001932">
    <property type="entry name" value="PPM-type_phosphatase-like_dom"/>
</dbReference>
<evidence type="ECO:0000313" key="3">
    <source>
        <dbReference type="EMBL" id="NDV30423.1"/>
    </source>
</evidence>
<feature type="compositionally biased region" description="Basic and acidic residues" evidence="1">
    <location>
        <begin position="527"/>
        <end position="553"/>
    </location>
</feature>
<dbReference type="PROSITE" id="PS51746">
    <property type="entry name" value="PPM_2"/>
    <property type="match status" value="1"/>
</dbReference>
<feature type="compositionally biased region" description="Pro residues" evidence="1">
    <location>
        <begin position="346"/>
        <end position="387"/>
    </location>
</feature>
<dbReference type="GO" id="GO:0004722">
    <property type="term" value="F:protein serine/threonine phosphatase activity"/>
    <property type="evidence" value="ECO:0007669"/>
    <property type="project" value="InterPro"/>
</dbReference>
<feature type="compositionally biased region" description="Polar residues" evidence="1">
    <location>
        <begin position="437"/>
        <end position="490"/>
    </location>
</feature>
<dbReference type="Gene3D" id="3.60.40.10">
    <property type="entry name" value="PPM-type phosphatase domain"/>
    <property type="match status" value="1"/>
</dbReference>
<dbReference type="EMBL" id="GIBP01001454">
    <property type="protein sequence ID" value="NDV30423.1"/>
    <property type="molecule type" value="Transcribed_RNA"/>
</dbReference>
<feature type="region of interest" description="Disordered" evidence="1">
    <location>
        <begin position="236"/>
        <end position="579"/>
    </location>
</feature>
<dbReference type="Pfam" id="PF00481">
    <property type="entry name" value="PP2C"/>
    <property type="match status" value="1"/>
</dbReference>
<feature type="compositionally biased region" description="Polar residues" evidence="1">
    <location>
        <begin position="315"/>
        <end position="325"/>
    </location>
</feature>
<dbReference type="SMART" id="SM00331">
    <property type="entry name" value="PP2C_SIG"/>
    <property type="match status" value="1"/>
</dbReference>
<dbReference type="AlphaFoldDB" id="A0A6B2L099"/>
<dbReference type="InterPro" id="IPR036457">
    <property type="entry name" value="PPM-type-like_dom_sf"/>
</dbReference>
<feature type="compositionally biased region" description="Polar residues" evidence="1">
    <location>
        <begin position="563"/>
        <end position="579"/>
    </location>
</feature>
<reference evidence="3" key="1">
    <citation type="journal article" date="2020" name="J. Eukaryot. Microbiol.">
        <title>De novo Sequencing, Assembly and Annotation of the Transcriptome for the Free-Living Testate Amoeba Arcella intermedia.</title>
        <authorList>
            <person name="Ribeiro G.M."/>
            <person name="Porfirio-Sousa A.L."/>
            <person name="Maurer-Alcala X.X."/>
            <person name="Katz L.A."/>
            <person name="Lahr D.J.G."/>
        </authorList>
    </citation>
    <scope>NUCLEOTIDE SEQUENCE</scope>
</reference>
<accession>A0A6B2L099</accession>
<name>A0A6B2L099_9EUKA</name>
<dbReference type="SMART" id="SM00332">
    <property type="entry name" value="PP2Cc"/>
    <property type="match status" value="1"/>
</dbReference>
<proteinExistence type="predicted"/>
<feature type="domain" description="PPM-type phosphatase" evidence="2">
    <location>
        <begin position="1"/>
        <end position="228"/>
    </location>
</feature>
<feature type="compositionally biased region" description="Acidic residues" evidence="1">
    <location>
        <begin position="239"/>
        <end position="261"/>
    </location>
</feature>
<dbReference type="CDD" id="cd00143">
    <property type="entry name" value="PP2Cc"/>
    <property type="match status" value="1"/>
</dbReference>
<organism evidence="3">
    <name type="scientific">Arcella intermedia</name>
    <dbReference type="NCBI Taxonomy" id="1963864"/>
    <lineage>
        <taxon>Eukaryota</taxon>
        <taxon>Amoebozoa</taxon>
        <taxon>Tubulinea</taxon>
        <taxon>Elardia</taxon>
        <taxon>Arcellinida</taxon>
        <taxon>Sphaerothecina</taxon>
        <taxon>Arcellidae</taxon>
        <taxon>Arcella</taxon>
    </lineage>
</organism>
<feature type="compositionally biased region" description="Polar residues" evidence="1">
    <location>
        <begin position="388"/>
        <end position="406"/>
    </location>
</feature>
<dbReference type="InterPro" id="IPR015655">
    <property type="entry name" value="PP2C"/>
</dbReference>
<dbReference type="SUPFAM" id="SSF81606">
    <property type="entry name" value="PP2C-like"/>
    <property type="match status" value="1"/>
</dbReference>
<protein>
    <recommendedName>
        <fullName evidence="2">PPM-type phosphatase domain-containing protein</fullName>
    </recommendedName>
</protein>
<feature type="compositionally biased region" description="Polar residues" evidence="1">
    <location>
        <begin position="415"/>
        <end position="427"/>
    </location>
</feature>
<evidence type="ECO:0000259" key="2">
    <source>
        <dbReference type="PROSITE" id="PS51746"/>
    </source>
</evidence>
<dbReference type="PANTHER" id="PTHR47992">
    <property type="entry name" value="PROTEIN PHOSPHATASE"/>
    <property type="match status" value="1"/>
</dbReference>